<reference evidence="1" key="1">
    <citation type="journal article" date="2023" name="PLoS Negl. Trop. Dis.">
        <title>A genome sequence for Biomphalaria pfeifferi, the major vector snail for the human-infecting parasite Schistosoma mansoni.</title>
        <authorList>
            <person name="Bu L."/>
            <person name="Lu L."/>
            <person name="Laidemitt M.R."/>
            <person name="Zhang S.M."/>
            <person name="Mutuku M."/>
            <person name="Mkoji G."/>
            <person name="Steinauer M."/>
            <person name="Loker E.S."/>
        </authorList>
    </citation>
    <scope>NUCLEOTIDE SEQUENCE</scope>
    <source>
        <strain evidence="1">KasaAsao</strain>
    </source>
</reference>
<keyword evidence="2" id="KW-1185">Reference proteome</keyword>
<sequence length="69" mass="7552">MFDSSLFVEAAVRRIMFANISIPNTSANKTDVTVCGSGQSFSMDFVGKPKTLTMVKDLSNESQNCLELK</sequence>
<dbReference type="AlphaFoldDB" id="A0AAD8C0V0"/>
<comment type="caution">
    <text evidence="1">The sequence shown here is derived from an EMBL/GenBank/DDBJ whole genome shotgun (WGS) entry which is preliminary data.</text>
</comment>
<evidence type="ECO:0000313" key="1">
    <source>
        <dbReference type="EMBL" id="KAK0063623.1"/>
    </source>
</evidence>
<reference evidence="1" key="2">
    <citation type="submission" date="2023-04" db="EMBL/GenBank/DDBJ databases">
        <authorList>
            <person name="Bu L."/>
            <person name="Lu L."/>
            <person name="Laidemitt M.R."/>
            <person name="Zhang S.M."/>
            <person name="Mutuku M."/>
            <person name="Mkoji G."/>
            <person name="Steinauer M."/>
            <person name="Loker E.S."/>
        </authorList>
    </citation>
    <scope>NUCLEOTIDE SEQUENCE</scope>
    <source>
        <strain evidence="1">KasaAsao</strain>
        <tissue evidence="1">Whole Snail</tissue>
    </source>
</reference>
<protein>
    <submittedName>
        <fullName evidence="1">Uncharacterized protein</fullName>
    </submittedName>
</protein>
<proteinExistence type="predicted"/>
<dbReference type="EMBL" id="JASAOG010000020">
    <property type="protein sequence ID" value="KAK0063623.1"/>
    <property type="molecule type" value="Genomic_DNA"/>
</dbReference>
<gene>
    <name evidence="1" type="ORF">Bpfe_006774</name>
</gene>
<organism evidence="1 2">
    <name type="scientific">Biomphalaria pfeifferi</name>
    <name type="common">Bloodfluke planorb</name>
    <name type="synonym">Freshwater snail</name>
    <dbReference type="NCBI Taxonomy" id="112525"/>
    <lineage>
        <taxon>Eukaryota</taxon>
        <taxon>Metazoa</taxon>
        <taxon>Spiralia</taxon>
        <taxon>Lophotrochozoa</taxon>
        <taxon>Mollusca</taxon>
        <taxon>Gastropoda</taxon>
        <taxon>Heterobranchia</taxon>
        <taxon>Euthyneura</taxon>
        <taxon>Panpulmonata</taxon>
        <taxon>Hygrophila</taxon>
        <taxon>Lymnaeoidea</taxon>
        <taxon>Planorbidae</taxon>
        <taxon>Biomphalaria</taxon>
    </lineage>
</organism>
<accession>A0AAD8C0V0</accession>
<evidence type="ECO:0000313" key="2">
    <source>
        <dbReference type="Proteomes" id="UP001233172"/>
    </source>
</evidence>
<dbReference type="Proteomes" id="UP001233172">
    <property type="component" value="Unassembled WGS sequence"/>
</dbReference>
<name>A0AAD8C0V0_BIOPF</name>